<feature type="region of interest" description="Disordered" evidence="3">
    <location>
        <begin position="15"/>
        <end position="83"/>
    </location>
</feature>
<reference evidence="4" key="1">
    <citation type="submission" date="2020-12" db="EMBL/GenBank/DDBJ databases">
        <title>Leucobacter sp. CAS1, isolated from Chromium sludge.</title>
        <authorList>
            <person name="Xu Z."/>
        </authorList>
    </citation>
    <scope>NUCLEOTIDE SEQUENCE</scope>
    <source>
        <strain evidence="4">CSA1</strain>
    </source>
</reference>
<feature type="region of interest" description="Disordered" evidence="3">
    <location>
        <begin position="100"/>
        <end position="137"/>
    </location>
</feature>
<dbReference type="PANTHER" id="PTHR43713">
    <property type="entry name" value="GLUTAMATE-1-SEMIALDEHYDE 2,1-AMINOMUTASE"/>
    <property type="match status" value="1"/>
</dbReference>
<dbReference type="InterPro" id="IPR049704">
    <property type="entry name" value="Aminotrans_3_PPA_site"/>
</dbReference>
<dbReference type="AlphaFoldDB" id="A0A934QA36"/>
<evidence type="ECO:0000256" key="3">
    <source>
        <dbReference type="SAM" id="MobiDB-lite"/>
    </source>
</evidence>
<keyword evidence="4" id="KW-0032">Aminotransferase</keyword>
<evidence type="ECO:0000313" key="4">
    <source>
        <dbReference type="EMBL" id="MBK0419317.1"/>
    </source>
</evidence>
<accession>A0A934QA36</accession>
<dbReference type="InterPro" id="IPR015421">
    <property type="entry name" value="PyrdxlP-dep_Trfase_major"/>
</dbReference>
<dbReference type="Gene3D" id="3.90.1150.10">
    <property type="entry name" value="Aspartate Aminotransferase, domain 1"/>
    <property type="match status" value="1"/>
</dbReference>
<evidence type="ECO:0000256" key="2">
    <source>
        <dbReference type="ARBA" id="ARBA00022898"/>
    </source>
</evidence>
<dbReference type="PROSITE" id="PS00600">
    <property type="entry name" value="AA_TRANSFER_CLASS_3"/>
    <property type="match status" value="1"/>
</dbReference>
<dbReference type="InterPro" id="IPR015422">
    <property type="entry name" value="PyrdxlP-dep_Trfase_small"/>
</dbReference>
<dbReference type="InterPro" id="IPR005814">
    <property type="entry name" value="Aminotrans_3"/>
</dbReference>
<organism evidence="4 5">
    <name type="scientific">Leucobacter chromiisoli</name>
    <dbReference type="NCBI Taxonomy" id="2796471"/>
    <lineage>
        <taxon>Bacteria</taxon>
        <taxon>Bacillati</taxon>
        <taxon>Actinomycetota</taxon>
        <taxon>Actinomycetes</taxon>
        <taxon>Micrococcales</taxon>
        <taxon>Microbacteriaceae</taxon>
        <taxon>Leucobacter</taxon>
    </lineage>
</organism>
<feature type="compositionally biased region" description="Low complexity" evidence="3">
    <location>
        <begin position="24"/>
        <end position="34"/>
    </location>
</feature>
<dbReference type="PANTHER" id="PTHR43713:SF3">
    <property type="entry name" value="GLUTAMATE-1-SEMIALDEHYDE 2,1-AMINOMUTASE 1, CHLOROPLASTIC-RELATED"/>
    <property type="match status" value="1"/>
</dbReference>
<dbReference type="Pfam" id="PF00202">
    <property type="entry name" value="Aminotran_3"/>
    <property type="match status" value="1"/>
</dbReference>
<dbReference type="InterPro" id="IPR015424">
    <property type="entry name" value="PyrdxlP-dep_Trfase"/>
</dbReference>
<keyword evidence="5" id="KW-1185">Reference proteome</keyword>
<evidence type="ECO:0000256" key="1">
    <source>
        <dbReference type="ARBA" id="ARBA00001933"/>
    </source>
</evidence>
<feature type="compositionally biased region" description="Low complexity" evidence="3">
    <location>
        <begin position="67"/>
        <end position="82"/>
    </location>
</feature>
<dbReference type="Proteomes" id="UP000608530">
    <property type="component" value="Unassembled WGS sequence"/>
</dbReference>
<dbReference type="SUPFAM" id="SSF53383">
    <property type="entry name" value="PLP-dependent transferases"/>
    <property type="match status" value="1"/>
</dbReference>
<sequence>MVAFGRGEAGIGVLRIGGRGGPGRPRVPSSYPGRDGPRPDVAPYELRNVTPPGDRRPAADGWRTVDPTTAPSGGPTTAPLPTVRTRGRADAADLLPRGARFTLSGPAPLGAGSCDGGGTLTENTRPNAPGTRRVVPADSKPVDADRVQQLLAEEWDRFTSWSQASGEHNRRASTSLPLGVTSSFQHWDPYPITIESARGAHLTDVGGNRLLDLSMGFGAGLVGHLNPRVVEEVTHALTSIGTLFVTPSSQATDMAERFKRRFDLDMLRFTNSGTESLMYAIRSARAYTGRSGIAKIEGGYHGGYDALQVSVKPALEDIGPADRPIPDAPADAVPGEVHVVAYNDLGQLERAFREHGGSIAAFVVEPVIENLAIVLPDEGYLEGVRALCDEYGVVLIFDEVKTGLTAGHGGAAQRLGIKPDLITLAKSIGGGLPLAAFGGKQEIMDVVVDGRMAHFGTYNGNALVMAAAKAVDELITPEASAGLEALNTRTLDTLDAIIGEYELPAHTVGLGAKGCVTWATGPVRNYRDYKATDFGVAELSWLWGVNRGVLTPPGLDEQWLVSLAHTEDDMSVLIEDFRSLAEALRA</sequence>
<dbReference type="GO" id="GO:0008483">
    <property type="term" value="F:transaminase activity"/>
    <property type="evidence" value="ECO:0007669"/>
    <property type="project" value="UniProtKB-KW"/>
</dbReference>
<protein>
    <submittedName>
        <fullName evidence="4">Aminotransferase class III-fold pyridoxal phosphate-dependent enzyme</fullName>
    </submittedName>
</protein>
<comment type="caution">
    <text evidence="4">The sequence shown here is derived from an EMBL/GenBank/DDBJ whole genome shotgun (WGS) entry which is preliminary data.</text>
</comment>
<dbReference type="EMBL" id="JAEHOH010000012">
    <property type="protein sequence ID" value="MBK0419317.1"/>
    <property type="molecule type" value="Genomic_DNA"/>
</dbReference>
<keyword evidence="2" id="KW-0663">Pyridoxal phosphate</keyword>
<evidence type="ECO:0000313" key="5">
    <source>
        <dbReference type="Proteomes" id="UP000608530"/>
    </source>
</evidence>
<proteinExistence type="predicted"/>
<gene>
    <name evidence="4" type="ORF">JD276_09750</name>
</gene>
<dbReference type="GO" id="GO:0030170">
    <property type="term" value="F:pyridoxal phosphate binding"/>
    <property type="evidence" value="ECO:0007669"/>
    <property type="project" value="InterPro"/>
</dbReference>
<keyword evidence="4" id="KW-0808">Transferase</keyword>
<dbReference type="CDD" id="cd00610">
    <property type="entry name" value="OAT_like"/>
    <property type="match status" value="1"/>
</dbReference>
<comment type="cofactor">
    <cofactor evidence="1">
        <name>pyridoxal 5'-phosphate</name>
        <dbReference type="ChEBI" id="CHEBI:597326"/>
    </cofactor>
</comment>
<dbReference type="Gene3D" id="3.40.640.10">
    <property type="entry name" value="Type I PLP-dependent aspartate aminotransferase-like (Major domain)"/>
    <property type="match status" value="1"/>
</dbReference>
<name>A0A934QA36_9MICO</name>